<name>A0A813L5H0_POLGL</name>
<sequence length="462" mass="52777">DHFKNLEMPPVSLEVPTSSTGFAQRPWPEVWTRPGGRLILDKWLVFCSSRPEEKEWAARFVEDMEPLVGELVEADGEQGRVHIARPVLVEVNASSPEGWLQKVKAYQPPWPANKTNFAVVVIPAQAKHRDQYYFQLKNLFSFQLESCYPTQMVMSRKIQQREGQRQQIWRSILQQMLVKCGAFLWVTSPLPFSGRSTMVVGIDSLRKSKDSPAIQTLSASYNLYFSSYFTTWRSQADANQLAPPGPMLREAVLHFYSQLGRLPDTLLIYRAGVSECQEEALLEKEMYHPEEGILQSLHMTAAEIGRREGNAAEMKRWKENLEVAFIVVRRGTNVRFRTEQYENLPSGTYVDQDLVPDRGGSLSEVEMARRFDFYLVSQTYVIGTAKPTLYSVLYNTLTFSRQEIMQITYRLCGMCMTFPGMVSVPAPLKYASKLISQLAQCANVPPEPQGASRNWRPNLFFV</sequence>
<dbReference type="Pfam" id="PF02171">
    <property type="entry name" value="Piwi"/>
    <property type="match status" value="1"/>
</dbReference>
<proteinExistence type="predicted"/>
<dbReference type="InterPro" id="IPR036397">
    <property type="entry name" value="RNaseH_sf"/>
</dbReference>
<dbReference type="Gene3D" id="3.30.420.10">
    <property type="entry name" value="Ribonuclease H-like superfamily/Ribonuclease H"/>
    <property type="match status" value="1"/>
</dbReference>
<dbReference type="SUPFAM" id="SSF53098">
    <property type="entry name" value="Ribonuclease H-like"/>
    <property type="match status" value="1"/>
</dbReference>
<feature type="domain" description="Piwi" evidence="1">
    <location>
        <begin position="149"/>
        <end position="443"/>
    </location>
</feature>
<dbReference type="Gene3D" id="3.40.50.2300">
    <property type="match status" value="1"/>
</dbReference>
<dbReference type="Proteomes" id="UP000626109">
    <property type="component" value="Unassembled WGS sequence"/>
</dbReference>
<dbReference type="EMBL" id="CAJNNW010033945">
    <property type="protein sequence ID" value="CAE8721019.1"/>
    <property type="molecule type" value="Genomic_DNA"/>
</dbReference>
<dbReference type="InterPro" id="IPR003165">
    <property type="entry name" value="Piwi"/>
</dbReference>
<comment type="caution">
    <text evidence="2">The sequence shown here is derived from an EMBL/GenBank/DDBJ whole genome shotgun (WGS) entry which is preliminary data.</text>
</comment>
<feature type="non-terminal residue" evidence="2">
    <location>
        <position position="1"/>
    </location>
</feature>
<reference evidence="2" key="1">
    <citation type="submission" date="2021-02" db="EMBL/GenBank/DDBJ databases">
        <authorList>
            <person name="Dougan E. K."/>
            <person name="Rhodes N."/>
            <person name="Thang M."/>
            <person name="Chan C."/>
        </authorList>
    </citation>
    <scope>NUCLEOTIDE SEQUENCE</scope>
</reference>
<evidence type="ECO:0000259" key="1">
    <source>
        <dbReference type="PROSITE" id="PS50822"/>
    </source>
</evidence>
<gene>
    <name evidence="2" type="ORF">PGLA2088_LOCUS41675</name>
</gene>
<accession>A0A813L5H0</accession>
<dbReference type="PANTHER" id="PTHR22891">
    <property type="entry name" value="EUKARYOTIC TRANSLATION INITIATION FACTOR 2C"/>
    <property type="match status" value="1"/>
</dbReference>
<organism evidence="2 3">
    <name type="scientific">Polarella glacialis</name>
    <name type="common">Dinoflagellate</name>
    <dbReference type="NCBI Taxonomy" id="89957"/>
    <lineage>
        <taxon>Eukaryota</taxon>
        <taxon>Sar</taxon>
        <taxon>Alveolata</taxon>
        <taxon>Dinophyceae</taxon>
        <taxon>Suessiales</taxon>
        <taxon>Suessiaceae</taxon>
        <taxon>Polarella</taxon>
    </lineage>
</organism>
<dbReference type="AlphaFoldDB" id="A0A813L5H0"/>
<dbReference type="PROSITE" id="PS50822">
    <property type="entry name" value="PIWI"/>
    <property type="match status" value="1"/>
</dbReference>
<evidence type="ECO:0000313" key="2">
    <source>
        <dbReference type="EMBL" id="CAE8721019.1"/>
    </source>
</evidence>
<dbReference type="SMART" id="SM00950">
    <property type="entry name" value="Piwi"/>
    <property type="match status" value="1"/>
</dbReference>
<protein>
    <recommendedName>
        <fullName evidence="1">Piwi domain-containing protein</fullName>
    </recommendedName>
</protein>
<dbReference type="GO" id="GO:0003676">
    <property type="term" value="F:nucleic acid binding"/>
    <property type="evidence" value="ECO:0007669"/>
    <property type="project" value="InterPro"/>
</dbReference>
<evidence type="ECO:0000313" key="3">
    <source>
        <dbReference type="Proteomes" id="UP000626109"/>
    </source>
</evidence>
<dbReference type="InterPro" id="IPR012337">
    <property type="entry name" value="RNaseH-like_sf"/>
</dbReference>